<dbReference type="Gene3D" id="2.40.50.140">
    <property type="entry name" value="Nucleic acid-binding proteins"/>
    <property type="match status" value="1"/>
</dbReference>
<gene>
    <name evidence="3" type="ORF">DCF17_13900</name>
</gene>
<evidence type="ECO:0000256" key="1">
    <source>
        <dbReference type="SAM" id="MobiDB-lite"/>
    </source>
</evidence>
<dbReference type="Proteomes" id="UP000249081">
    <property type="component" value="Unassembled WGS sequence"/>
</dbReference>
<feature type="domain" description="NfeD-like C-terminal" evidence="2">
    <location>
        <begin position="43"/>
        <end position="95"/>
    </location>
</feature>
<dbReference type="EMBL" id="QBMN01000095">
    <property type="protein sequence ID" value="PZO38974.1"/>
    <property type="molecule type" value="Genomic_DNA"/>
</dbReference>
<feature type="region of interest" description="Disordered" evidence="1">
    <location>
        <begin position="1"/>
        <end position="37"/>
    </location>
</feature>
<reference evidence="4" key="1">
    <citation type="submission" date="2018-04" db="EMBL/GenBank/DDBJ databases">
        <authorList>
            <person name="Cornet L."/>
        </authorList>
    </citation>
    <scope>NUCLEOTIDE SEQUENCE [LARGE SCALE GENOMIC DNA]</scope>
</reference>
<sequence>MPEEMPEEIQEDFFPEADSPQDVQWASDAADEPTFPEGAWTDKTALVETLLEGQHKYQVKFEGVYWTAIATPPGTPLTPGDTVAILGRDGNELIVQTLSQAQPTTHPPEAVTDPQEQPLPPDSTFQPLSQTPPPGTLV</sequence>
<dbReference type="InterPro" id="IPR002810">
    <property type="entry name" value="NfeD-like_C"/>
</dbReference>
<organism evidence="3 4">
    <name type="scientific">Shackletoniella antarctica</name>
    <dbReference type="NCBI Taxonomy" id="268115"/>
    <lineage>
        <taxon>Bacteria</taxon>
        <taxon>Bacillati</taxon>
        <taxon>Cyanobacteriota</taxon>
        <taxon>Cyanophyceae</taxon>
        <taxon>Oculatellales</taxon>
        <taxon>Oculatellaceae</taxon>
        <taxon>Shackletoniella</taxon>
    </lineage>
</organism>
<evidence type="ECO:0000313" key="4">
    <source>
        <dbReference type="Proteomes" id="UP000249081"/>
    </source>
</evidence>
<proteinExistence type="predicted"/>
<feature type="region of interest" description="Disordered" evidence="1">
    <location>
        <begin position="101"/>
        <end position="138"/>
    </location>
</feature>
<accession>A0A2W4W1A3</accession>
<protein>
    <recommendedName>
        <fullName evidence="2">NfeD-like C-terminal domain-containing protein</fullName>
    </recommendedName>
</protein>
<reference evidence="3 4" key="2">
    <citation type="submission" date="2018-06" db="EMBL/GenBank/DDBJ databases">
        <title>Metagenomic assembly of (sub)arctic Cyanobacteria and their associated microbiome from non-axenic cultures.</title>
        <authorList>
            <person name="Baurain D."/>
        </authorList>
    </citation>
    <scope>NUCLEOTIDE SEQUENCE [LARGE SCALE GENOMIC DNA]</scope>
    <source>
        <strain evidence="3">ULC041bin1</strain>
    </source>
</reference>
<evidence type="ECO:0000259" key="2">
    <source>
        <dbReference type="Pfam" id="PF01957"/>
    </source>
</evidence>
<evidence type="ECO:0000313" key="3">
    <source>
        <dbReference type="EMBL" id="PZO38974.1"/>
    </source>
</evidence>
<comment type="caution">
    <text evidence="3">The sequence shown here is derived from an EMBL/GenBank/DDBJ whole genome shotgun (WGS) entry which is preliminary data.</text>
</comment>
<dbReference type="InterPro" id="IPR012340">
    <property type="entry name" value="NA-bd_OB-fold"/>
</dbReference>
<dbReference type="AlphaFoldDB" id="A0A2W4W1A3"/>
<dbReference type="Pfam" id="PF01957">
    <property type="entry name" value="NfeD"/>
    <property type="match status" value="1"/>
</dbReference>
<name>A0A2W4W1A3_9CYAN</name>
<feature type="compositionally biased region" description="Acidic residues" evidence="1">
    <location>
        <begin position="1"/>
        <end position="15"/>
    </location>
</feature>
<dbReference type="SUPFAM" id="SSF141322">
    <property type="entry name" value="NfeD domain-like"/>
    <property type="match status" value="1"/>
</dbReference>